<dbReference type="OrthoDB" id="47007at2759"/>
<dbReference type="GO" id="GO:0005783">
    <property type="term" value="C:endoplasmic reticulum"/>
    <property type="evidence" value="ECO:0007669"/>
    <property type="project" value="TreeGrafter"/>
</dbReference>
<name>A0A8E2DS87_9APHY</name>
<gene>
    <name evidence="4" type="ORF">OBBRIDRAFT_788860</name>
</gene>
<organism evidence="4 5">
    <name type="scientific">Obba rivulosa</name>
    <dbReference type="NCBI Taxonomy" id="1052685"/>
    <lineage>
        <taxon>Eukaryota</taxon>
        <taxon>Fungi</taxon>
        <taxon>Dikarya</taxon>
        <taxon>Basidiomycota</taxon>
        <taxon>Agaricomycotina</taxon>
        <taxon>Agaricomycetes</taxon>
        <taxon>Polyporales</taxon>
        <taxon>Gelatoporiaceae</taxon>
        <taxon>Obba</taxon>
    </lineage>
</organism>
<keyword evidence="3" id="KW-1133">Transmembrane helix</keyword>
<dbReference type="SUPFAM" id="SSF51735">
    <property type="entry name" value="NAD(P)-binding Rossmann-fold domains"/>
    <property type="match status" value="1"/>
</dbReference>
<evidence type="ECO:0000256" key="1">
    <source>
        <dbReference type="ARBA" id="ARBA00006484"/>
    </source>
</evidence>
<accession>A0A8E2DS87</accession>
<dbReference type="Pfam" id="PF00106">
    <property type="entry name" value="adh_short"/>
    <property type="match status" value="1"/>
</dbReference>
<comment type="similarity">
    <text evidence="1">Belongs to the short-chain dehydrogenases/reductases (SDR) family.</text>
</comment>
<keyword evidence="3" id="KW-0812">Transmembrane</keyword>
<proteinExistence type="inferred from homology"/>
<evidence type="ECO:0000313" key="4">
    <source>
        <dbReference type="EMBL" id="OCH94860.1"/>
    </source>
</evidence>
<dbReference type="PANTHER" id="PTHR43899">
    <property type="entry name" value="RH59310P"/>
    <property type="match status" value="1"/>
</dbReference>
<evidence type="ECO:0000313" key="5">
    <source>
        <dbReference type="Proteomes" id="UP000250043"/>
    </source>
</evidence>
<dbReference type="PANTHER" id="PTHR43899:SF13">
    <property type="entry name" value="RH59310P"/>
    <property type="match status" value="1"/>
</dbReference>
<dbReference type="AlphaFoldDB" id="A0A8E2DS87"/>
<keyword evidence="2" id="KW-0560">Oxidoreductase</keyword>
<dbReference type="InterPro" id="IPR002347">
    <property type="entry name" value="SDR_fam"/>
</dbReference>
<dbReference type="Proteomes" id="UP000250043">
    <property type="component" value="Unassembled WGS sequence"/>
</dbReference>
<reference evidence="4 5" key="1">
    <citation type="submission" date="2016-07" db="EMBL/GenBank/DDBJ databases">
        <title>Draft genome of the white-rot fungus Obba rivulosa 3A-2.</title>
        <authorList>
            <consortium name="DOE Joint Genome Institute"/>
            <person name="Miettinen O."/>
            <person name="Riley R."/>
            <person name="Acob R."/>
            <person name="Barry K."/>
            <person name="Cullen D."/>
            <person name="De Vries R."/>
            <person name="Hainaut M."/>
            <person name="Hatakka A."/>
            <person name="Henrissat B."/>
            <person name="Hilden K."/>
            <person name="Kuo R."/>
            <person name="Labutti K."/>
            <person name="Lipzen A."/>
            <person name="Makela M.R."/>
            <person name="Sandor L."/>
            <person name="Spatafora J.W."/>
            <person name="Grigoriev I.V."/>
            <person name="Hibbett D.S."/>
        </authorList>
    </citation>
    <scope>NUCLEOTIDE SEQUENCE [LARGE SCALE GENOMIC DNA]</scope>
    <source>
        <strain evidence="4 5">3A-2</strain>
    </source>
</reference>
<dbReference type="GO" id="GO:0016491">
    <property type="term" value="F:oxidoreductase activity"/>
    <property type="evidence" value="ECO:0007669"/>
    <property type="project" value="UniProtKB-KW"/>
</dbReference>
<protein>
    <submittedName>
        <fullName evidence="4">NAD-P-binding protein</fullName>
    </submittedName>
</protein>
<evidence type="ECO:0000256" key="2">
    <source>
        <dbReference type="ARBA" id="ARBA00023002"/>
    </source>
</evidence>
<sequence>MATLIEVLAAVGVLLLIPKVYGLLSFIWLYVRPSSVHNYLHGPKPAWAIVTGASDGIGKAIAQELYDKGFNLILHGRSEQKVRAVVEGLRARSTATGARDVRYFLADAGAPGHDFAKLVAPYSDLNITLVVHNVGGSSDVRNERLDKRSEAEMLCDFHLNAAFPLFLTRVLLPQLRTSAKHGPVLVQFVGSLASEIGPPRLPLYAASKAFLKGLTRALDNDERAWSPTGVHFTYMYVGEVVTNSMKTDVSLGSPSAETFAKAYVARIGCGWRRYHPYVIHAIQDWFMQGLGENVVDRFVMKRMGELVVQLEKRS</sequence>
<evidence type="ECO:0000256" key="3">
    <source>
        <dbReference type="SAM" id="Phobius"/>
    </source>
</evidence>
<dbReference type="InterPro" id="IPR036291">
    <property type="entry name" value="NAD(P)-bd_dom_sf"/>
</dbReference>
<feature type="transmembrane region" description="Helical" evidence="3">
    <location>
        <begin position="7"/>
        <end position="31"/>
    </location>
</feature>
<dbReference type="InterPro" id="IPR051019">
    <property type="entry name" value="VLCFA-Steroid_DH"/>
</dbReference>
<keyword evidence="5" id="KW-1185">Reference proteome</keyword>
<keyword evidence="3" id="KW-0472">Membrane</keyword>
<dbReference type="EMBL" id="KV722340">
    <property type="protein sequence ID" value="OCH94860.1"/>
    <property type="molecule type" value="Genomic_DNA"/>
</dbReference>
<dbReference type="PRINTS" id="PR00081">
    <property type="entry name" value="GDHRDH"/>
</dbReference>
<dbReference type="Gene3D" id="3.40.50.720">
    <property type="entry name" value="NAD(P)-binding Rossmann-like Domain"/>
    <property type="match status" value="1"/>
</dbReference>